<feature type="compositionally biased region" description="Pro residues" evidence="1">
    <location>
        <begin position="562"/>
        <end position="571"/>
    </location>
</feature>
<feature type="region of interest" description="Disordered" evidence="1">
    <location>
        <begin position="164"/>
        <end position="791"/>
    </location>
</feature>
<feature type="compositionally biased region" description="Basic and acidic residues" evidence="1">
    <location>
        <begin position="78"/>
        <end position="94"/>
    </location>
</feature>
<feature type="compositionally biased region" description="Basic and acidic residues" evidence="1">
    <location>
        <begin position="315"/>
        <end position="326"/>
    </location>
</feature>
<dbReference type="InterPro" id="IPR058348">
    <property type="entry name" value="DUF8035"/>
</dbReference>
<proteinExistence type="predicted"/>
<evidence type="ECO:0000256" key="1">
    <source>
        <dbReference type="SAM" id="MobiDB-lite"/>
    </source>
</evidence>
<feature type="compositionally biased region" description="Basic and acidic residues" evidence="1">
    <location>
        <begin position="720"/>
        <end position="730"/>
    </location>
</feature>
<accession>A0A8H4RPW1</accession>
<feature type="region of interest" description="Disordered" evidence="1">
    <location>
        <begin position="58"/>
        <end position="136"/>
    </location>
</feature>
<evidence type="ECO:0000313" key="3">
    <source>
        <dbReference type="EMBL" id="KAF4633153.1"/>
    </source>
</evidence>
<feature type="compositionally biased region" description="Basic and acidic residues" evidence="1">
    <location>
        <begin position="402"/>
        <end position="462"/>
    </location>
</feature>
<name>A0A8H4RPW1_9HELO</name>
<sequence length="976" mass="111186">MGDRYRYNARPRSPVYNPARASLPITLPGFTHPTDFVHPASHEHHMHVVPTRRELIPAHSRSGSTVSNAGTVTTTYKIKADPPSRSSSHRDGSRNRSSTLDSHSRPAVVTTVQTRHKPVVHSGRPASPTKNPYRSSDEEYFAVPASSNKHGHGHRKRYSMTMDNADMNRLARDRDGSRLRTGSGREAAPYSARPRPMYTSSAVRHADTVADDYGDDGYGYTNPRDLVQYDLNNNSSSKHRSRRDSFDSGGGRTSRPSSIGSYGDIIPRTYDPRERGPPPSTRGFDKIPRGATWDQPMVRMPVAPPPPMEPISRPARMDHSFEEQPARRNSSRRPVSTYHDQRERKGSHDDYFEVRDDDRRERSHRTELPRDEPPRFENPVEQRGFGIRAEMPSTRSDIPPPRPERPERADRPERSDRLERSDRPKQPDRPERSDRLEISERKERTDRSDRSDDDRGEHKSSRDAIAASISLAGAALGLKAAKKSRDDREEREEKEERRHRDYEDEPRRHRESRDEREPVDLGGRDKERRHRDDDRDRDVPAPRDANPRDIPPPPRDKAPSPKNIPPPPRDVPPTKDKDLRDRPAPEPPVLNLGARSSKDREASRSEGPSSRNERESDSDRRERHKHRDEAMAIAIDSRSDDSSPEPATSRPRGSRSSKEPGAPAPFNPKDTMDLKALKEALNSKENDPPKDPDTPKEPAVSRTPRASTTKDVAEVAQIRSDLKDERKSRDTLALVEKQQPRVVSPPRAKPEEKPVKGILRAPREKFPEDPSPIREGVAPLKDAKKDGVPPDARWTKISRKLVNPEALKLGKERYEARDDFVIVLRVLSRDEVQGYAEVTQKIRAAREQAEGDEAREQRRRARRDRHERHKRERSRGERTERSERRRRRERDSESDTTEDEDREVERDVPKLLEPAPPRRRAASNNFEDVMVSGGLGSSNLREDPNSPGQYLGYTRNPPPPSSLVTQSSGSSGRRDK</sequence>
<feature type="compositionally biased region" description="Low complexity" evidence="1">
    <location>
        <begin position="464"/>
        <end position="479"/>
    </location>
</feature>
<feature type="compositionally biased region" description="Basic and acidic residues" evidence="1">
    <location>
        <begin position="169"/>
        <end position="178"/>
    </location>
</feature>
<feature type="compositionally biased region" description="Low complexity" evidence="1">
    <location>
        <begin position="962"/>
        <end position="976"/>
    </location>
</feature>
<feature type="domain" description="DUF8035" evidence="2">
    <location>
        <begin position="791"/>
        <end position="845"/>
    </location>
</feature>
<feature type="compositionally biased region" description="Basic and acidic residues" evidence="1">
    <location>
        <begin position="611"/>
        <end position="621"/>
    </location>
</feature>
<feature type="region of interest" description="Disordered" evidence="1">
    <location>
        <begin position="844"/>
        <end position="976"/>
    </location>
</feature>
<feature type="compositionally biased region" description="Polar residues" evidence="1">
    <location>
        <begin position="61"/>
        <end position="76"/>
    </location>
</feature>
<dbReference type="PANTHER" id="PTHR42081:SF1">
    <property type="entry name" value="ZINC FINGER PROTEIN DHHC DOMAIN CONTAINING PROTEIN"/>
    <property type="match status" value="1"/>
</dbReference>
<feature type="compositionally biased region" description="Basic and acidic residues" evidence="1">
    <location>
        <begin position="844"/>
        <end position="856"/>
    </location>
</feature>
<feature type="compositionally biased region" description="Basic and acidic residues" evidence="1">
    <location>
        <begin position="339"/>
        <end position="380"/>
    </location>
</feature>
<dbReference type="Pfam" id="PF26118">
    <property type="entry name" value="DUF8035"/>
    <property type="match status" value="1"/>
</dbReference>
<dbReference type="AlphaFoldDB" id="A0A8H4RPW1"/>
<comment type="caution">
    <text evidence="3">The sequence shown here is derived from an EMBL/GenBank/DDBJ whole genome shotgun (WGS) entry which is preliminary data.</text>
</comment>
<reference evidence="3 4" key="1">
    <citation type="submission" date="2020-03" db="EMBL/GenBank/DDBJ databases">
        <title>Draft Genome Sequence of Cudoniella acicularis.</title>
        <authorList>
            <person name="Buettner E."/>
            <person name="Kellner H."/>
        </authorList>
    </citation>
    <scope>NUCLEOTIDE SEQUENCE [LARGE SCALE GENOMIC DNA]</scope>
    <source>
        <strain evidence="3 4">DSM 108380</strain>
    </source>
</reference>
<feature type="compositionally biased region" description="Basic and acidic residues" evidence="1">
    <location>
        <begin position="748"/>
        <end position="772"/>
    </location>
</feature>
<dbReference type="PANTHER" id="PTHR42081">
    <property type="entry name" value="ZINC FINGER PROTEIN DHHC DOMAIN CONTAINING PROTEIN"/>
    <property type="match status" value="1"/>
</dbReference>
<evidence type="ECO:0000313" key="4">
    <source>
        <dbReference type="Proteomes" id="UP000566819"/>
    </source>
</evidence>
<feature type="compositionally biased region" description="Basic and acidic residues" evidence="1">
    <location>
        <begin position="670"/>
        <end position="696"/>
    </location>
</feature>
<feature type="compositionally biased region" description="Basic and acidic residues" evidence="1">
    <location>
        <begin position="494"/>
        <end position="547"/>
    </location>
</feature>
<evidence type="ECO:0000259" key="2">
    <source>
        <dbReference type="Pfam" id="PF26118"/>
    </source>
</evidence>
<gene>
    <name evidence="3" type="ORF">G7Y89_g4971</name>
</gene>
<feature type="compositionally biased region" description="Basic and acidic residues" evidence="1">
    <location>
        <begin position="572"/>
        <end position="584"/>
    </location>
</feature>
<protein>
    <recommendedName>
        <fullName evidence="2">DUF8035 domain-containing protein</fullName>
    </recommendedName>
</protein>
<dbReference type="OrthoDB" id="5418088at2759"/>
<dbReference type="Proteomes" id="UP000566819">
    <property type="component" value="Unassembled WGS sequence"/>
</dbReference>
<dbReference type="EMBL" id="JAAMPI010000284">
    <property type="protein sequence ID" value="KAF4633153.1"/>
    <property type="molecule type" value="Genomic_DNA"/>
</dbReference>
<organism evidence="3 4">
    <name type="scientific">Cudoniella acicularis</name>
    <dbReference type="NCBI Taxonomy" id="354080"/>
    <lineage>
        <taxon>Eukaryota</taxon>
        <taxon>Fungi</taxon>
        <taxon>Dikarya</taxon>
        <taxon>Ascomycota</taxon>
        <taxon>Pezizomycotina</taxon>
        <taxon>Leotiomycetes</taxon>
        <taxon>Helotiales</taxon>
        <taxon>Tricladiaceae</taxon>
        <taxon>Cudoniella</taxon>
    </lineage>
</organism>
<feature type="compositionally biased region" description="Basic and acidic residues" evidence="1">
    <location>
        <begin position="874"/>
        <end position="893"/>
    </location>
</feature>
<feature type="compositionally biased region" description="Basic residues" evidence="1">
    <location>
        <begin position="857"/>
        <end position="873"/>
    </location>
</feature>
<keyword evidence="4" id="KW-1185">Reference proteome</keyword>